<evidence type="ECO:0000259" key="3">
    <source>
        <dbReference type="SMART" id="SM00470"/>
    </source>
</evidence>
<dbReference type="Proteomes" id="UP000464178">
    <property type="component" value="Chromosome"/>
</dbReference>
<dbReference type="InterPro" id="IPR004437">
    <property type="entry name" value="ParB/RepB/Spo0J"/>
</dbReference>
<dbReference type="GO" id="GO:0005694">
    <property type="term" value="C:chromosome"/>
    <property type="evidence" value="ECO:0007669"/>
    <property type="project" value="TreeGrafter"/>
</dbReference>
<dbReference type="SUPFAM" id="SSF109709">
    <property type="entry name" value="KorB DNA-binding domain-like"/>
    <property type="match status" value="1"/>
</dbReference>
<accession>A0A6P2CVD1</accession>
<keyword evidence="5" id="KW-1185">Reference proteome</keyword>
<dbReference type="Gene3D" id="3.90.1530.30">
    <property type="match status" value="1"/>
</dbReference>
<dbReference type="EMBL" id="LR593886">
    <property type="protein sequence ID" value="VTR91674.1"/>
    <property type="molecule type" value="Genomic_DNA"/>
</dbReference>
<dbReference type="RefSeq" id="WP_162666637.1">
    <property type="nucleotide sequence ID" value="NZ_LR593886.1"/>
</dbReference>
<evidence type="ECO:0000256" key="2">
    <source>
        <dbReference type="ARBA" id="ARBA00022829"/>
    </source>
</evidence>
<dbReference type="Pfam" id="PF17762">
    <property type="entry name" value="HTH_ParB"/>
    <property type="match status" value="1"/>
</dbReference>
<reference evidence="4 5" key="1">
    <citation type="submission" date="2019-05" db="EMBL/GenBank/DDBJ databases">
        <authorList>
            <consortium name="Science for Life Laboratories"/>
        </authorList>
    </citation>
    <scope>NUCLEOTIDE SEQUENCE [LARGE SCALE GENOMIC DNA]</scope>
    <source>
        <strain evidence="4">Soil9</strain>
    </source>
</reference>
<organism evidence="4 5">
    <name type="scientific">Gemmata massiliana</name>
    <dbReference type="NCBI Taxonomy" id="1210884"/>
    <lineage>
        <taxon>Bacteria</taxon>
        <taxon>Pseudomonadati</taxon>
        <taxon>Planctomycetota</taxon>
        <taxon>Planctomycetia</taxon>
        <taxon>Gemmatales</taxon>
        <taxon>Gemmataceae</taxon>
        <taxon>Gemmata</taxon>
    </lineage>
</organism>
<dbReference type="PANTHER" id="PTHR33375:SF1">
    <property type="entry name" value="CHROMOSOME-PARTITIONING PROTEIN PARB-RELATED"/>
    <property type="match status" value="1"/>
</dbReference>
<dbReference type="InterPro" id="IPR041468">
    <property type="entry name" value="HTH_ParB/Spo0J"/>
</dbReference>
<dbReference type="KEGG" id="gms:SOIL9_60400"/>
<dbReference type="AlphaFoldDB" id="A0A6P2CVD1"/>
<dbReference type="Gene3D" id="1.10.10.2830">
    <property type="match status" value="1"/>
</dbReference>
<dbReference type="Pfam" id="PF02195">
    <property type="entry name" value="ParB_N"/>
    <property type="match status" value="1"/>
</dbReference>
<dbReference type="GO" id="GO:0003677">
    <property type="term" value="F:DNA binding"/>
    <property type="evidence" value="ECO:0007669"/>
    <property type="project" value="InterPro"/>
</dbReference>
<gene>
    <name evidence="4" type="ORF">SOIL9_60400</name>
</gene>
<dbReference type="InterPro" id="IPR003115">
    <property type="entry name" value="ParB_N"/>
</dbReference>
<dbReference type="PANTHER" id="PTHR33375">
    <property type="entry name" value="CHROMOSOME-PARTITIONING PROTEIN PARB-RELATED"/>
    <property type="match status" value="1"/>
</dbReference>
<evidence type="ECO:0000313" key="4">
    <source>
        <dbReference type="EMBL" id="VTR91674.1"/>
    </source>
</evidence>
<dbReference type="InterPro" id="IPR036086">
    <property type="entry name" value="ParB/Sulfiredoxin_sf"/>
</dbReference>
<dbReference type="GO" id="GO:0007059">
    <property type="term" value="P:chromosome segregation"/>
    <property type="evidence" value="ECO:0007669"/>
    <property type="project" value="UniProtKB-KW"/>
</dbReference>
<feature type="domain" description="ParB-like N-terminal" evidence="3">
    <location>
        <begin position="24"/>
        <end position="116"/>
    </location>
</feature>
<proteinExistence type="inferred from homology"/>
<keyword evidence="2" id="KW-0159">Chromosome partition</keyword>
<dbReference type="NCBIfam" id="TIGR00180">
    <property type="entry name" value="parB_part"/>
    <property type="match status" value="1"/>
</dbReference>
<evidence type="ECO:0000256" key="1">
    <source>
        <dbReference type="ARBA" id="ARBA00006295"/>
    </source>
</evidence>
<protein>
    <recommendedName>
        <fullName evidence="3">ParB-like N-terminal domain-containing protein</fullName>
    </recommendedName>
</protein>
<dbReference type="SMART" id="SM00470">
    <property type="entry name" value="ParB"/>
    <property type="match status" value="1"/>
</dbReference>
<name>A0A6P2CVD1_9BACT</name>
<evidence type="ECO:0000313" key="5">
    <source>
        <dbReference type="Proteomes" id="UP000464178"/>
    </source>
</evidence>
<dbReference type="SUPFAM" id="SSF110849">
    <property type="entry name" value="ParB/Sulfiredoxin"/>
    <property type="match status" value="1"/>
</dbReference>
<dbReference type="InterPro" id="IPR050336">
    <property type="entry name" value="Chromosome_partition/occlusion"/>
</dbReference>
<sequence>MSPTNETAPPLAPAPISAPAQSVVPVAVDLIDLNPHNPRKTFDELELVAFGMELKRHQIKQPLRVARKPDGRYELVGGERRLRAAKLVGIEHVPCLVLPRALSPAEVILDQLQENTGVHLTPLEKAEAYQQLMRLNRWNQSELAAHLPGVTETDISKVFTIKANLAPQLREHVRTGKLGAAVAYDLARVRDTARQLELGEKVVTGALSRAELALVIKQGAKPGTRRAKAVRVAVRFDLGAGFEALEQKLGAMLADVARLKKNALPADLLAGMWAAR</sequence>
<comment type="similarity">
    <text evidence="1">Belongs to the ParB family.</text>
</comment>